<evidence type="ECO:0000256" key="1">
    <source>
        <dbReference type="SAM" id="Phobius"/>
    </source>
</evidence>
<reference evidence="2" key="1">
    <citation type="submission" date="2018-02" db="EMBL/GenBank/DDBJ databases">
        <authorList>
            <person name="Cohen D.B."/>
            <person name="Kent A.D."/>
        </authorList>
    </citation>
    <scope>NUCLEOTIDE SEQUENCE</scope>
</reference>
<name>A0A2N9IIZ2_FAGSY</name>
<gene>
    <name evidence="2" type="ORF">FSB_LOCUS51931</name>
</gene>
<sequence>MDELTKSTTAAAASPALSRFDGELAKSTTAILAFFLAALPLLAALSLLTALDGPWPPDPSHGQAHPLSAEPVMLELPVQPSQFGTLAAID</sequence>
<feature type="transmembrane region" description="Helical" evidence="1">
    <location>
        <begin position="29"/>
        <end position="51"/>
    </location>
</feature>
<keyword evidence="1" id="KW-0472">Membrane</keyword>
<protein>
    <submittedName>
        <fullName evidence="2">Uncharacterized protein</fullName>
    </submittedName>
</protein>
<keyword evidence="1" id="KW-0812">Transmembrane</keyword>
<dbReference type="EMBL" id="OIVN01005791">
    <property type="protein sequence ID" value="SPD24049.1"/>
    <property type="molecule type" value="Genomic_DNA"/>
</dbReference>
<dbReference type="AlphaFoldDB" id="A0A2N9IIZ2"/>
<accession>A0A2N9IIZ2</accession>
<proteinExistence type="predicted"/>
<organism evidence="2">
    <name type="scientific">Fagus sylvatica</name>
    <name type="common">Beechnut</name>
    <dbReference type="NCBI Taxonomy" id="28930"/>
    <lineage>
        <taxon>Eukaryota</taxon>
        <taxon>Viridiplantae</taxon>
        <taxon>Streptophyta</taxon>
        <taxon>Embryophyta</taxon>
        <taxon>Tracheophyta</taxon>
        <taxon>Spermatophyta</taxon>
        <taxon>Magnoliopsida</taxon>
        <taxon>eudicotyledons</taxon>
        <taxon>Gunneridae</taxon>
        <taxon>Pentapetalae</taxon>
        <taxon>rosids</taxon>
        <taxon>fabids</taxon>
        <taxon>Fagales</taxon>
        <taxon>Fagaceae</taxon>
        <taxon>Fagus</taxon>
    </lineage>
</organism>
<keyword evidence="1" id="KW-1133">Transmembrane helix</keyword>
<evidence type="ECO:0000313" key="2">
    <source>
        <dbReference type="EMBL" id="SPD24049.1"/>
    </source>
</evidence>